<dbReference type="GO" id="GO:0004674">
    <property type="term" value="F:protein serine/threonine kinase activity"/>
    <property type="evidence" value="ECO:0007669"/>
    <property type="project" value="UniProtKB-KW"/>
</dbReference>
<keyword evidence="3" id="KW-0217">Developmental protein</keyword>
<evidence type="ECO:0000256" key="5">
    <source>
        <dbReference type="ARBA" id="ARBA00022679"/>
    </source>
</evidence>
<dbReference type="FunFam" id="1.10.510.10:FF:000020">
    <property type="entry name" value="serine/threonine-protein kinase D6PK-like"/>
    <property type="match status" value="1"/>
</dbReference>
<dbReference type="InterPro" id="IPR011009">
    <property type="entry name" value="Kinase-like_dom_sf"/>
</dbReference>
<dbReference type="GO" id="GO:0099402">
    <property type="term" value="P:plant organ development"/>
    <property type="evidence" value="ECO:0007669"/>
    <property type="project" value="UniProtKB-ARBA"/>
</dbReference>
<comment type="catalytic activity">
    <reaction evidence="11">
        <text>L-seryl-[protein] + ATP = O-phospho-L-seryl-[protein] + ADP + H(+)</text>
        <dbReference type="Rhea" id="RHEA:17989"/>
        <dbReference type="Rhea" id="RHEA-COMP:9863"/>
        <dbReference type="Rhea" id="RHEA-COMP:11604"/>
        <dbReference type="ChEBI" id="CHEBI:15378"/>
        <dbReference type="ChEBI" id="CHEBI:29999"/>
        <dbReference type="ChEBI" id="CHEBI:30616"/>
        <dbReference type="ChEBI" id="CHEBI:83421"/>
        <dbReference type="ChEBI" id="CHEBI:456216"/>
        <dbReference type="EC" id="2.7.11.1"/>
    </reaction>
</comment>
<accession>A0AAV9A4J1</accession>
<dbReference type="FunFam" id="3.30.200.20:FF:000351">
    <property type="entry name" value="protein kinase PINOID 2"/>
    <property type="match status" value="1"/>
</dbReference>
<dbReference type="PROSITE" id="PS00108">
    <property type="entry name" value="PROTEIN_KINASE_ST"/>
    <property type="match status" value="1"/>
</dbReference>
<dbReference type="FunFam" id="1.10.510.10:FF:000277">
    <property type="entry name" value="protein kinase PINOID"/>
    <property type="match status" value="1"/>
</dbReference>
<gene>
    <name evidence="14" type="ORF">QJS04_geneDACA005619</name>
</gene>
<comment type="catalytic activity">
    <reaction evidence="10">
        <text>L-threonyl-[protein] + ATP = O-phospho-L-threonyl-[protein] + ADP + H(+)</text>
        <dbReference type="Rhea" id="RHEA:46608"/>
        <dbReference type="Rhea" id="RHEA-COMP:11060"/>
        <dbReference type="Rhea" id="RHEA-COMP:11605"/>
        <dbReference type="ChEBI" id="CHEBI:15378"/>
        <dbReference type="ChEBI" id="CHEBI:30013"/>
        <dbReference type="ChEBI" id="CHEBI:30616"/>
        <dbReference type="ChEBI" id="CHEBI:61977"/>
        <dbReference type="ChEBI" id="CHEBI:456216"/>
        <dbReference type="EC" id="2.7.11.1"/>
    </reaction>
</comment>
<feature type="region of interest" description="Disordered" evidence="12">
    <location>
        <begin position="1"/>
        <end position="59"/>
    </location>
</feature>
<dbReference type="GO" id="GO:0009791">
    <property type="term" value="P:post-embryonic development"/>
    <property type="evidence" value="ECO:0007669"/>
    <property type="project" value="UniProtKB-ARBA"/>
</dbReference>
<evidence type="ECO:0000313" key="15">
    <source>
        <dbReference type="Proteomes" id="UP001179952"/>
    </source>
</evidence>
<dbReference type="GO" id="GO:0048608">
    <property type="term" value="P:reproductive structure development"/>
    <property type="evidence" value="ECO:0007669"/>
    <property type="project" value="UniProtKB-ARBA"/>
</dbReference>
<dbReference type="AlphaFoldDB" id="A0AAV9A4J1"/>
<evidence type="ECO:0000313" key="14">
    <source>
        <dbReference type="EMBL" id="KAK1259093.1"/>
    </source>
</evidence>
<dbReference type="EMBL" id="JAUJYN010000012">
    <property type="protein sequence ID" value="KAK1259093.1"/>
    <property type="molecule type" value="Genomic_DNA"/>
</dbReference>
<protein>
    <recommendedName>
        <fullName evidence="2">non-specific serine/threonine protein kinase</fullName>
        <ecNumber evidence="2">2.7.11.1</ecNumber>
    </recommendedName>
</protein>
<sequence length="489" mass="54587">MTDHSDYDSSRSSSTVPDSGRSYVSDTSFSSSLRSFGGESTTTTAGGGAASGAGAGKPHKANHAAWEAMKRLRLETAGGVGLDHFRLLRRVGSGDIGNVYLCRLRRASAAEVPECMYAMKVVDREALAFRKKLERAETEKEILGMLDHPFLPTLYAQFDVSHYSCLVMEFCPGGDLHTVRQRQPGRRFSVSSTKFYAAEILLALEYLHMMGVVYRDLKPENVLVRDDGHIMLSDFDLSLKCDVMPRLMTPETATATTTAVERTPFCSGPSCAIHMKPVLTCFYGAANRGSGSEKDHKKKEKERRPIEPELVAEPVSARSRSFVGTHEYLAPEVISGLGHGSEVDWWTLGVFMYELLFGRTPFKGEDNEKTLINIIKQPLRFPRLDINGTSCRDMEELVKARDLISRLLVKNPKRRIGSLRGAVEIKRHEFFKGVNWALIRTVKPPEIPKESQRVRNKEPVGGVVAAQRHGKRERGASATYSIPQYFEYF</sequence>
<dbReference type="PANTHER" id="PTHR45637">
    <property type="entry name" value="FLIPPASE KINASE 1-RELATED"/>
    <property type="match status" value="1"/>
</dbReference>
<feature type="compositionally biased region" description="Low complexity" evidence="12">
    <location>
        <begin position="10"/>
        <end position="44"/>
    </location>
</feature>
<keyword evidence="6" id="KW-0547">Nucleotide-binding</keyword>
<proteinExistence type="inferred from homology"/>
<evidence type="ECO:0000259" key="13">
    <source>
        <dbReference type="PROSITE" id="PS50011"/>
    </source>
</evidence>
<dbReference type="Proteomes" id="UP001179952">
    <property type="component" value="Unassembled WGS sequence"/>
</dbReference>
<keyword evidence="8" id="KW-0067">ATP-binding</keyword>
<comment type="similarity">
    <text evidence="1">Belongs to the protein kinase superfamily. AGC Ser/Thr protein kinase family.</text>
</comment>
<keyword evidence="9" id="KW-0927">Auxin signaling pathway</keyword>
<evidence type="ECO:0000256" key="11">
    <source>
        <dbReference type="ARBA" id="ARBA00048679"/>
    </source>
</evidence>
<feature type="domain" description="Protein kinase" evidence="13">
    <location>
        <begin position="85"/>
        <end position="431"/>
    </location>
</feature>
<keyword evidence="7 14" id="KW-0418">Kinase</keyword>
<dbReference type="InterPro" id="IPR008271">
    <property type="entry name" value="Ser/Thr_kinase_AS"/>
</dbReference>
<name>A0AAV9A4J1_ACOGR</name>
<dbReference type="GO" id="GO:0048367">
    <property type="term" value="P:shoot system development"/>
    <property type="evidence" value="ECO:0007669"/>
    <property type="project" value="UniProtKB-ARBA"/>
</dbReference>
<dbReference type="Gene3D" id="1.10.510.10">
    <property type="entry name" value="Transferase(Phosphotransferase) domain 1"/>
    <property type="match status" value="1"/>
</dbReference>
<evidence type="ECO:0000256" key="1">
    <source>
        <dbReference type="ARBA" id="ARBA00009903"/>
    </source>
</evidence>
<keyword evidence="15" id="KW-1185">Reference proteome</keyword>
<evidence type="ECO:0000256" key="9">
    <source>
        <dbReference type="ARBA" id="ARBA00023294"/>
    </source>
</evidence>
<dbReference type="GO" id="GO:0005524">
    <property type="term" value="F:ATP binding"/>
    <property type="evidence" value="ECO:0007669"/>
    <property type="project" value="UniProtKB-KW"/>
</dbReference>
<keyword evidence="5" id="KW-0808">Transferase</keyword>
<evidence type="ECO:0000256" key="2">
    <source>
        <dbReference type="ARBA" id="ARBA00012513"/>
    </source>
</evidence>
<dbReference type="CDD" id="cd05574">
    <property type="entry name" value="STKc_phototropin_like"/>
    <property type="match status" value="1"/>
</dbReference>
<organism evidence="14 15">
    <name type="scientific">Acorus gramineus</name>
    <name type="common">Dwarf sweet flag</name>
    <dbReference type="NCBI Taxonomy" id="55184"/>
    <lineage>
        <taxon>Eukaryota</taxon>
        <taxon>Viridiplantae</taxon>
        <taxon>Streptophyta</taxon>
        <taxon>Embryophyta</taxon>
        <taxon>Tracheophyta</taxon>
        <taxon>Spermatophyta</taxon>
        <taxon>Magnoliopsida</taxon>
        <taxon>Liliopsida</taxon>
        <taxon>Acoraceae</taxon>
        <taxon>Acorus</taxon>
    </lineage>
</organism>
<evidence type="ECO:0000256" key="8">
    <source>
        <dbReference type="ARBA" id="ARBA00022840"/>
    </source>
</evidence>
<reference evidence="14" key="1">
    <citation type="journal article" date="2023" name="Nat. Commun.">
        <title>Diploid and tetraploid genomes of Acorus and the evolution of monocots.</title>
        <authorList>
            <person name="Ma L."/>
            <person name="Liu K.W."/>
            <person name="Li Z."/>
            <person name="Hsiao Y.Y."/>
            <person name="Qi Y."/>
            <person name="Fu T."/>
            <person name="Tang G.D."/>
            <person name="Zhang D."/>
            <person name="Sun W.H."/>
            <person name="Liu D.K."/>
            <person name="Li Y."/>
            <person name="Chen G.Z."/>
            <person name="Liu X.D."/>
            <person name="Liao X.Y."/>
            <person name="Jiang Y.T."/>
            <person name="Yu X."/>
            <person name="Hao Y."/>
            <person name="Huang J."/>
            <person name="Zhao X.W."/>
            <person name="Ke S."/>
            <person name="Chen Y.Y."/>
            <person name="Wu W.L."/>
            <person name="Hsu J.L."/>
            <person name="Lin Y.F."/>
            <person name="Huang M.D."/>
            <person name="Li C.Y."/>
            <person name="Huang L."/>
            <person name="Wang Z.W."/>
            <person name="Zhao X."/>
            <person name="Zhong W.Y."/>
            <person name="Peng D.H."/>
            <person name="Ahmad S."/>
            <person name="Lan S."/>
            <person name="Zhang J.S."/>
            <person name="Tsai W.C."/>
            <person name="Van de Peer Y."/>
            <person name="Liu Z.J."/>
        </authorList>
    </citation>
    <scope>NUCLEOTIDE SEQUENCE</scope>
    <source>
        <strain evidence="14">SCP</strain>
    </source>
</reference>
<comment type="caution">
    <text evidence="14">The sequence shown here is derived from an EMBL/GenBank/DDBJ whole genome shotgun (WGS) entry which is preliminary data.</text>
</comment>
<evidence type="ECO:0000256" key="7">
    <source>
        <dbReference type="ARBA" id="ARBA00022777"/>
    </source>
</evidence>
<evidence type="ECO:0000256" key="10">
    <source>
        <dbReference type="ARBA" id="ARBA00047899"/>
    </source>
</evidence>
<dbReference type="InterPro" id="IPR000719">
    <property type="entry name" value="Prot_kinase_dom"/>
</dbReference>
<evidence type="ECO:0000256" key="6">
    <source>
        <dbReference type="ARBA" id="ARBA00022741"/>
    </source>
</evidence>
<dbReference type="SMART" id="SM00220">
    <property type="entry name" value="S_TKc"/>
    <property type="match status" value="1"/>
</dbReference>
<evidence type="ECO:0000256" key="12">
    <source>
        <dbReference type="SAM" id="MobiDB-lite"/>
    </source>
</evidence>
<dbReference type="Gene3D" id="3.30.200.20">
    <property type="entry name" value="Phosphorylase Kinase, domain 1"/>
    <property type="match status" value="1"/>
</dbReference>
<dbReference type="Pfam" id="PF00069">
    <property type="entry name" value="Pkinase"/>
    <property type="match status" value="2"/>
</dbReference>
<dbReference type="PROSITE" id="PS50011">
    <property type="entry name" value="PROTEIN_KINASE_DOM"/>
    <property type="match status" value="1"/>
</dbReference>
<dbReference type="GO" id="GO:0009734">
    <property type="term" value="P:auxin-activated signaling pathway"/>
    <property type="evidence" value="ECO:0007669"/>
    <property type="project" value="UniProtKB-KW"/>
</dbReference>
<feature type="compositionally biased region" description="Gly residues" evidence="12">
    <location>
        <begin position="45"/>
        <end position="55"/>
    </location>
</feature>
<dbReference type="SUPFAM" id="SSF56112">
    <property type="entry name" value="Protein kinase-like (PK-like)"/>
    <property type="match status" value="1"/>
</dbReference>
<evidence type="ECO:0000256" key="3">
    <source>
        <dbReference type="ARBA" id="ARBA00022473"/>
    </source>
</evidence>
<keyword evidence="4" id="KW-0723">Serine/threonine-protein kinase</keyword>
<evidence type="ECO:0000256" key="4">
    <source>
        <dbReference type="ARBA" id="ARBA00022527"/>
    </source>
</evidence>
<feature type="region of interest" description="Disordered" evidence="12">
    <location>
        <begin position="288"/>
        <end position="310"/>
    </location>
</feature>
<reference evidence="14" key="2">
    <citation type="submission" date="2023-06" db="EMBL/GenBank/DDBJ databases">
        <authorList>
            <person name="Ma L."/>
            <person name="Liu K.-W."/>
            <person name="Li Z."/>
            <person name="Hsiao Y.-Y."/>
            <person name="Qi Y."/>
            <person name="Fu T."/>
            <person name="Tang G."/>
            <person name="Zhang D."/>
            <person name="Sun W.-H."/>
            <person name="Liu D.-K."/>
            <person name="Li Y."/>
            <person name="Chen G.-Z."/>
            <person name="Liu X.-D."/>
            <person name="Liao X.-Y."/>
            <person name="Jiang Y.-T."/>
            <person name="Yu X."/>
            <person name="Hao Y."/>
            <person name="Huang J."/>
            <person name="Zhao X.-W."/>
            <person name="Ke S."/>
            <person name="Chen Y.-Y."/>
            <person name="Wu W.-L."/>
            <person name="Hsu J.-L."/>
            <person name="Lin Y.-F."/>
            <person name="Huang M.-D."/>
            <person name="Li C.-Y."/>
            <person name="Huang L."/>
            <person name="Wang Z.-W."/>
            <person name="Zhao X."/>
            <person name="Zhong W.-Y."/>
            <person name="Peng D.-H."/>
            <person name="Ahmad S."/>
            <person name="Lan S."/>
            <person name="Zhang J.-S."/>
            <person name="Tsai W.-C."/>
            <person name="Van De Peer Y."/>
            <person name="Liu Z.-J."/>
        </authorList>
    </citation>
    <scope>NUCLEOTIDE SEQUENCE</scope>
    <source>
        <strain evidence="14">SCP</strain>
        <tissue evidence="14">Leaves</tissue>
    </source>
</reference>
<dbReference type="EC" id="2.7.11.1" evidence="2"/>